<reference evidence="11" key="1">
    <citation type="submission" date="2020-04" db="EMBL/GenBank/DDBJ databases">
        <authorList>
            <person name="Neveu A P."/>
        </authorList>
    </citation>
    <scope>NUCLEOTIDE SEQUENCE</scope>
    <source>
        <tissue evidence="11">Whole embryo</tissue>
    </source>
</reference>
<evidence type="ECO:0000256" key="9">
    <source>
        <dbReference type="SAM" id="MobiDB-lite"/>
    </source>
</evidence>
<dbReference type="GO" id="GO:0051726">
    <property type="term" value="P:regulation of cell cycle"/>
    <property type="evidence" value="ECO:0007669"/>
    <property type="project" value="TreeGrafter"/>
</dbReference>
<dbReference type="GO" id="GO:0008270">
    <property type="term" value="F:zinc ion binding"/>
    <property type="evidence" value="ECO:0007669"/>
    <property type="project" value="UniProtKB-KW"/>
</dbReference>
<name>A0A6F9D873_9ASCI</name>
<dbReference type="PANTHER" id="PTHR10044">
    <property type="entry name" value="INHIBITOR OF APOPTOSIS"/>
    <property type="match status" value="1"/>
</dbReference>
<dbReference type="FunFam" id="3.30.40.10:FF:000184">
    <property type="entry name" value="Baculoviral IAP repeat containing 2"/>
    <property type="match status" value="1"/>
</dbReference>
<evidence type="ECO:0000256" key="3">
    <source>
        <dbReference type="ARBA" id="ARBA00022490"/>
    </source>
</evidence>
<feature type="domain" description="RING-type" evidence="10">
    <location>
        <begin position="886"/>
        <end position="921"/>
    </location>
</feature>
<protein>
    <submittedName>
        <fullName evidence="11">ZF(RING)-14 zinc finger protein</fullName>
    </submittedName>
</protein>
<dbReference type="InterPro" id="IPR001370">
    <property type="entry name" value="BIR_rpt"/>
</dbReference>
<gene>
    <name evidence="11" type="primary">Birc2-012</name>
</gene>
<feature type="compositionally biased region" description="Polar residues" evidence="9">
    <location>
        <begin position="406"/>
        <end position="438"/>
    </location>
</feature>
<dbReference type="InterPro" id="IPR001841">
    <property type="entry name" value="Znf_RING"/>
</dbReference>
<sequence>MIETDSTDLTCDPVSDRVSDKRTFTDNKSTCATDDKPIDHNLDDLNLLDVEKSAATIGQHIINSLTLPTSDELVHGNASTCEIVQQFVGDLSDQLVKCIEGWHEKENIKWATIEVCFLHKFKTLCKDAFSKTEQMSTAEKVACAFYIINEMPFRQMEQLAINHEFDNCRKQIIVFTCFLLQNFGFAKALSATLKQDNDDWFNTKFEIMTELIQDLASDQNFTTVSDNCEWVIECSDLLHIGCTVHNLKARQQQNLKKRKVKSCSNAVRDRERLFVHDNNMLLQHVATDGNIYDRARDPPGQRSVYIPPGDIYMESYRLSTFIKYPQEVPVNPRHLASAGFYYTGYKDRVKCFSCGLCCENWVFGDDVRSAQWHRSDCAFVRGGDSGNVPIGGGALARFMMPPRSPEGNNAMDTGPPSSNFTASSGTAKQVEQRSQVPSAGSVLLSHSGGSNQAIPMQTARPVARNQPLFQIVEFATIPSAYHENFLKNLDLRKESERARTFEHWPSETPTVYPADLARSGFFYLGNLDRVQCFSCGGVLRNWNYGDNVQAEHRRHFPHCKMCQGSETRNVQLTPDERAAVPSQQTVFHEPPDPSENEARDLRNMFQCQYPVSPHMRNEDTRFESFDHRWPESQVNATPRQIARAGFFFLGERDRVKCWYCNGGLQNWDPQDEPWTEHAKWFPTCEFLLQRKGPDFVHRMVSMFPNLPRPLLRGPHDVAPPNPGRRIAYGTASARAPSPPPPIIDPQAEMQRERQKIQEAMNSDIVKAAIEMGFERKVVRHVVKRRIRRADMYTTVADLVDDVTGNTGDVSDSDDEENESSMQSQPSTSAKTPGGGGQPASLVSAMHGQPIPAGLSAAASNASSLENEERTPSMQERIEELQEERKCKICLDNMADVVFVPCGHLCSCVRCAEALRKCPMCRQRIEKAIRTYMS</sequence>
<evidence type="ECO:0000256" key="4">
    <source>
        <dbReference type="ARBA" id="ARBA00022703"/>
    </source>
</evidence>
<dbReference type="AlphaFoldDB" id="A0A6F9D873"/>
<proteinExistence type="evidence at transcript level"/>
<dbReference type="SMART" id="SM00238">
    <property type="entry name" value="BIR"/>
    <property type="match status" value="3"/>
</dbReference>
<dbReference type="PROSITE" id="PS01282">
    <property type="entry name" value="BIR_REPEAT_1"/>
    <property type="match status" value="1"/>
</dbReference>
<evidence type="ECO:0000256" key="2">
    <source>
        <dbReference type="ARBA" id="ARBA00006672"/>
    </source>
</evidence>
<comment type="similarity">
    <text evidence="2">Belongs to the IAP family.</text>
</comment>
<dbReference type="FunFam" id="1.10.1170.10:FF:000002">
    <property type="entry name" value="Baculoviral IAP repeat containing 7"/>
    <property type="match status" value="1"/>
</dbReference>
<dbReference type="InterPro" id="IPR013083">
    <property type="entry name" value="Znf_RING/FYVE/PHD"/>
</dbReference>
<keyword evidence="7" id="KW-0862">Zinc</keyword>
<organism evidence="11">
    <name type="scientific">Phallusia mammillata</name>
    <dbReference type="NCBI Taxonomy" id="59560"/>
    <lineage>
        <taxon>Eukaryota</taxon>
        <taxon>Metazoa</taxon>
        <taxon>Chordata</taxon>
        <taxon>Tunicata</taxon>
        <taxon>Ascidiacea</taxon>
        <taxon>Phlebobranchia</taxon>
        <taxon>Ascidiidae</taxon>
        <taxon>Phallusia</taxon>
    </lineage>
</organism>
<dbReference type="GO" id="GO:0005634">
    <property type="term" value="C:nucleus"/>
    <property type="evidence" value="ECO:0007669"/>
    <property type="project" value="TreeGrafter"/>
</dbReference>
<dbReference type="PROSITE" id="PS50089">
    <property type="entry name" value="ZF_RING_2"/>
    <property type="match status" value="1"/>
</dbReference>
<feature type="compositionally biased region" description="Low complexity" evidence="9">
    <location>
        <begin position="854"/>
        <end position="864"/>
    </location>
</feature>
<dbReference type="PROSITE" id="PS50143">
    <property type="entry name" value="BIR_REPEAT_2"/>
    <property type="match status" value="3"/>
</dbReference>
<dbReference type="FunFam" id="1.10.1170.10:FF:000024">
    <property type="entry name" value="baculoviral IAP repeat-containing protein 3"/>
    <property type="match status" value="1"/>
</dbReference>
<dbReference type="Pfam" id="PF21290">
    <property type="entry name" value="UBA_BIRC2-3"/>
    <property type="match status" value="1"/>
</dbReference>
<keyword evidence="3" id="KW-0963">Cytoplasm</keyword>
<dbReference type="GO" id="GO:0043027">
    <property type="term" value="F:cysteine-type endopeptidase inhibitor activity involved in apoptotic process"/>
    <property type="evidence" value="ECO:0007669"/>
    <property type="project" value="TreeGrafter"/>
</dbReference>
<dbReference type="EMBL" id="LR783326">
    <property type="protein sequence ID" value="CAB3225583.1"/>
    <property type="molecule type" value="mRNA"/>
</dbReference>
<dbReference type="InterPro" id="IPR050784">
    <property type="entry name" value="IAP"/>
</dbReference>
<evidence type="ECO:0000256" key="8">
    <source>
        <dbReference type="PROSITE-ProRule" id="PRU00175"/>
    </source>
</evidence>
<feature type="region of interest" description="Disordered" evidence="9">
    <location>
        <begin position="405"/>
        <end position="440"/>
    </location>
</feature>
<dbReference type="InterPro" id="IPR048875">
    <property type="entry name" value="BIRC2-3-like_UBA"/>
</dbReference>
<feature type="compositionally biased region" description="Polar residues" evidence="9">
    <location>
        <begin position="821"/>
        <end position="830"/>
    </location>
</feature>
<dbReference type="GO" id="GO:0061630">
    <property type="term" value="F:ubiquitin protein ligase activity"/>
    <property type="evidence" value="ECO:0007669"/>
    <property type="project" value="TreeGrafter"/>
</dbReference>
<evidence type="ECO:0000256" key="7">
    <source>
        <dbReference type="ARBA" id="ARBA00022833"/>
    </source>
</evidence>
<dbReference type="GO" id="GO:0043066">
    <property type="term" value="P:negative regulation of apoptotic process"/>
    <property type="evidence" value="ECO:0007669"/>
    <property type="project" value="TreeGrafter"/>
</dbReference>
<dbReference type="CDD" id="cd14321">
    <property type="entry name" value="UBA_IAPs"/>
    <property type="match status" value="1"/>
</dbReference>
<dbReference type="Gene3D" id="3.30.40.10">
    <property type="entry name" value="Zinc/RING finger domain, C3HC4 (zinc finger)"/>
    <property type="match status" value="1"/>
</dbReference>
<dbReference type="GO" id="GO:0006915">
    <property type="term" value="P:apoptotic process"/>
    <property type="evidence" value="ECO:0007669"/>
    <property type="project" value="UniProtKB-KW"/>
</dbReference>
<evidence type="ECO:0000256" key="1">
    <source>
        <dbReference type="ARBA" id="ARBA00004496"/>
    </source>
</evidence>
<accession>A0A6F9D873</accession>
<keyword evidence="5" id="KW-0479">Metal-binding</keyword>
<dbReference type="CDD" id="cd00022">
    <property type="entry name" value="BIR"/>
    <property type="match status" value="3"/>
</dbReference>
<keyword evidence="6 8" id="KW-0863">Zinc-finger</keyword>
<dbReference type="Gene3D" id="1.10.1170.10">
    <property type="entry name" value="Inhibitor Of Apoptosis Protein (2mihbC-IAP-1), Chain A"/>
    <property type="match status" value="3"/>
</dbReference>
<evidence type="ECO:0000259" key="10">
    <source>
        <dbReference type="PROSITE" id="PS50089"/>
    </source>
</evidence>
<evidence type="ECO:0000313" key="11">
    <source>
        <dbReference type="EMBL" id="CAB3225583.1"/>
    </source>
</evidence>
<dbReference type="Pfam" id="PF13920">
    <property type="entry name" value="zf-C3HC4_3"/>
    <property type="match status" value="1"/>
</dbReference>
<feature type="region of interest" description="Disordered" evidence="9">
    <location>
        <begin position="801"/>
        <end position="872"/>
    </location>
</feature>
<dbReference type="FunFam" id="1.10.1170.10:FF:000003">
    <property type="entry name" value="E3 ubiquitin-protein ligase XIAP"/>
    <property type="match status" value="1"/>
</dbReference>
<dbReference type="GO" id="GO:0031398">
    <property type="term" value="P:positive regulation of protein ubiquitination"/>
    <property type="evidence" value="ECO:0007669"/>
    <property type="project" value="TreeGrafter"/>
</dbReference>
<dbReference type="SMART" id="SM00184">
    <property type="entry name" value="RING"/>
    <property type="match status" value="1"/>
</dbReference>
<dbReference type="PANTHER" id="PTHR10044:SF139">
    <property type="entry name" value="DEATH-ASSOCIATED INHIBITOR OF APOPTOSIS 2"/>
    <property type="match status" value="1"/>
</dbReference>
<dbReference type="SUPFAM" id="SSF57924">
    <property type="entry name" value="Inhibitor of apoptosis (IAP) repeat"/>
    <property type="match status" value="3"/>
</dbReference>
<dbReference type="Pfam" id="PF00653">
    <property type="entry name" value="BIR"/>
    <property type="match status" value="3"/>
</dbReference>
<evidence type="ECO:0000256" key="5">
    <source>
        <dbReference type="ARBA" id="ARBA00022723"/>
    </source>
</evidence>
<dbReference type="Gene3D" id="1.10.8.10">
    <property type="entry name" value="DNA helicase RuvA subunit, C-terminal domain"/>
    <property type="match status" value="1"/>
</dbReference>
<evidence type="ECO:0000256" key="6">
    <source>
        <dbReference type="ARBA" id="ARBA00022771"/>
    </source>
</evidence>
<comment type="subcellular location">
    <subcellularLocation>
        <location evidence="1">Cytoplasm</location>
    </subcellularLocation>
</comment>
<keyword evidence="4" id="KW-0053">Apoptosis</keyword>
<dbReference type="GO" id="GO:0005737">
    <property type="term" value="C:cytoplasm"/>
    <property type="evidence" value="ECO:0007669"/>
    <property type="project" value="UniProtKB-SubCell"/>
</dbReference>